<feature type="transmembrane region" description="Helical" evidence="1">
    <location>
        <begin position="51"/>
        <end position="71"/>
    </location>
</feature>
<feature type="transmembrane region" description="Helical" evidence="1">
    <location>
        <begin position="91"/>
        <end position="112"/>
    </location>
</feature>
<gene>
    <name evidence="2" type="ORF">PCOR1329_LOCUS11672</name>
</gene>
<keyword evidence="1" id="KW-1133">Transmembrane helix</keyword>
<organism evidence="2 3">
    <name type="scientific">Prorocentrum cordatum</name>
    <dbReference type="NCBI Taxonomy" id="2364126"/>
    <lineage>
        <taxon>Eukaryota</taxon>
        <taxon>Sar</taxon>
        <taxon>Alveolata</taxon>
        <taxon>Dinophyceae</taxon>
        <taxon>Prorocentrales</taxon>
        <taxon>Prorocentraceae</taxon>
        <taxon>Prorocentrum</taxon>
    </lineage>
</organism>
<keyword evidence="3" id="KW-1185">Reference proteome</keyword>
<reference evidence="2" key="1">
    <citation type="submission" date="2023-10" db="EMBL/GenBank/DDBJ databases">
        <authorList>
            <person name="Chen Y."/>
            <person name="Shah S."/>
            <person name="Dougan E. K."/>
            <person name="Thang M."/>
            <person name="Chan C."/>
        </authorList>
    </citation>
    <scope>NUCLEOTIDE SEQUENCE [LARGE SCALE GENOMIC DNA]</scope>
</reference>
<keyword evidence="1" id="KW-0472">Membrane</keyword>
<proteinExistence type="predicted"/>
<comment type="caution">
    <text evidence="2">The sequence shown here is derived from an EMBL/GenBank/DDBJ whole genome shotgun (WGS) entry which is preliminary data.</text>
</comment>
<evidence type="ECO:0000313" key="3">
    <source>
        <dbReference type="Proteomes" id="UP001189429"/>
    </source>
</evidence>
<dbReference type="Proteomes" id="UP001189429">
    <property type="component" value="Unassembled WGS sequence"/>
</dbReference>
<keyword evidence="1" id="KW-0812">Transmembrane</keyword>
<evidence type="ECO:0000256" key="1">
    <source>
        <dbReference type="SAM" id="Phobius"/>
    </source>
</evidence>
<dbReference type="EMBL" id="CAUYUJ010003362">
    <property type="protein sequence ID" value="CAK0805014.1"/>
    <property type="molecule type" value="Genomic_DNA"/>
</dbReference>
<sequence length="144" mass="16129">MSDPLLRWAPEVDRIYDEGGQVPPGAIPPESHRFRPTPLGLNFTMGPGLRWVRAATVFTLIMWMLLMLIAYTQLTCDLETLDARAAKYPMWVMAIMPVLSSVVVLAEAKALMYCMRPFKELRSDAGLTEARLGILGIFKVSDTK</sequence>
<name>A0ABN9QG93_9DINO</name>
<accession>A0ABN9QG93</accession>
<protein>
    <submittedName>
        <fullName evidence="2">Uncharacterized protein</fullName>
    </submittedName>
</protein>
<evidence type="ECO:0000313" key="2">
    <source>
        <dbReference type="EMBL" id="CAK0805014.1"/>
    </source>
</evidence>